<evidence type="ECO:0000313" key="6">
    <source>
        <dbReference type="EMBL" id="ADU96945.1"/>
    </source>
</evidence>
<gene>
    <name evidence="6" type="ordered locus">Theam_0978</name>
</gene>
<dbReference type="InterPro" id="IPR011330">
    <property type="entry name" value="Glyco_hydro/deAcase_b/a-brl"/>
</dbReference>
<evidence type="ECO:0000259" key="3">
    <source>
        <dbReference type="Pfam" id="PF03065"/>
    </source>
</evidence>
<dbReference type="EMBL" id="CP002444">
    <property type="protein sequence ID" value="ADU96945.1"/>
    <property type="molecule type" value="Genomic_DNA"/>
</dbReference>
<dbReference type="InterPro" id="IPR015178">
    <property type="entry name" value="A-amylase/a-glucTrfase_central"/>
</dbReference>
<dbReference type="InterPro" id="IPR015179">
    <property type="entry name" value="A-amylase/a-glucTrfase_C"/>
</dbReference>
<dbReference type="GO" id="GO:0005975">
    <property type="term" value="P:carbohydrate metabolic process"/>
    <property type="evidence" value="ECO:0007669"/>
    <property type="project" value="InterPro"/>
</dbReference>
<dbReference type="Proteomes" id="UP000006362">
    <property type="component" value="Chromosome"/>
</dbReference>
<dbReference type="PANTHER" id="PTHR36306:SF1">
    <property type="entry name" value="ALPHA-AMYLASE-RELATED"/>
    <property type="match status" value="1"/>
</dbReference>
<dbReference type="SUPFAM" id="SSF88688">
    <property type="entry name" value="Families 57/38 glycoside transferase middle domain"/>
    <property type="match status" value="1"/>
</dbReference>
<dbReference type="SUPFAM" id="SSF88713">
    <property type="entry name" value="Glycoside hydrolase/deacetylase"/>
    <property type="match status" value="1"/>
</dbReference>
<dbReference type="InterPro" id="IPR028995">
    <property type="entry name" value="Glyco_hydro_57/38_cen_sf"/>
</dbReference>
<feature type="domain" description="Alpha-amylase/4-alpha-glucanotransferase C-terminal" evidence="5">
    <location>
        <begin position="389"/>
        <end position="643"/>
    </location>
</feature>
<dbReference type="PANTHER" id="PTHR36306">
    <property type="entry name" value="ALPHA-AMYLASE-RELATED-RELATED"/>
    <property type="match status" value="1"/>
</dbReference>
<dbReference type="InterPro" id="IPR011013">
    <property type="entry name" value="Gal_mutarotase_sf_dom"/>
</dbReference>
<dbReference type="EC" id="2.4.1.25" evidence="6"/>
<keyword evidence="7" id="KW-1185">Reference proteome</keyword>
<dbReference type="Gene3D" id="2.70.98.10">
    <property type="match status" value="1"/>
</dbReference>
<evidence type="ECO:0000256" key="1">
    <source>
        <dbReference type="ARBA" id="ARBA00006821"/>
    </source>
</evidence>
<dbReference type="eggNOG" id="COG1449">
    <property type="taxonomic scope" value="Bacteria"/>
</dbReference>
<dbReference type="STRING" id="648996.Theam_0978"/>
<organism evidence="6 7">
    <name type="scientific">Thermovibrio ammonificans (strain DSM 15698 / JCM 12110 / HB-1)</name>
    <dbReference type="NCBI Taxonomy" id="648996"/>
    <lineage>
        <taxon>Bacteria</taxon>
        <taxon>Pseudomonadati</taxon>
        <taxon>Aquificota</taxon>
        <taxon>Aquificia</taxon>
        <taxon>Desulfurobacteriales</taxon>
        <taxon>Desulfurobacteriaceae</taxon>
        <taxon>Thermovibrio</taxon>
    </lineage>
</organism>
<evidence type="ECO:0000256" key="2">
    <source>
        <dbReference type="ARBA" id="ARBA00023277"/>
    </source>
</evidence>
<proteinExistence type="inferred from homology"/>
<dbReference type="HOGENOM" id="CLU_026700_0_0_0"/>
<keyword evidence="6" id="KW-0328">Glycosyltransferase</keyword>
<dbReference type="AlphaFoldDB" id="E8T250"/>
<sequence>MGKLLFGVHNHQPVDNFREVVDSAVERAYRPFIEAAAKVERFKFALHFSGWLFEQVKLRHRELFELIRKLVERGQVELVTGGFYEPVLASIPGDYRKAQVEKMNAFLKENFGVEPKGLWLTERVWDDSIVKDLTELGVEWTAVDDYHFIAAGFEREELHGYYLTESEGRVLKLFPIDKRLRYLVPFKPVDEVSGYLKGAKGLRTLFDDGEKFGVWPGTYSWVYEKGWLRSFLELVEAGEVETLHFSQAAEEKASGIAYLPSVSYYEMGEWSLPAERFKELQEAKELLEREMGPGTPEKLLRGGIWKSFFVKYPESNYMHKRMLKLCSLGVKSGRFTENLLKSQCNDVFWHGVFGGIYLPVLRDNFWRYTVEATKEAAEAGRLKLPLIEDFNLDGLEEALIRGEELLVGVGSLAGAVVELSLLNPPFNVQAVVSRHTEGYHIYSRQRKKENEGISTIHELEATFKAEDVPRDWHRKDSFICHFCPNPVTEEELLFERFREVGDFANQPFELKLLGSSVTAERRGALYLEEGVFKTVVRKSFTPTGRGLLYRQEIESDFKGKLYHLLELNLHFTEIPRLGRKGGTVTLEDKNLGKRIKLSLSVPFELLLTPLETFHQSERGLERTLQGVTLGFLIPFRGSLKTTVNLEVENV</sequence>
<dbReference type="InterPro" id="IPR004300">
    <property type="entry name" value="Glyco_hydro_57_N"/>
</dbReference>
<dbReference type="Pfam" id="PF09094">
    <property type="entry name" value="AmyA-A_glucT_m"/>
    <property type="match status" value="1"/>
</dbReference>
<evidence type="ECO:0000259" key="5">
    <source>
        <dbReference type="Pfam" id="PF09095"/>
    </source>
</evidence>
<dbReference type="RefSeq" id="WP_013537731.1">
    <property type="nucleotide sequence ID" value="NC_014926.1"/>
</dbReference>
<protein>
    <submittedName>
        <fullName evidence="6">4-alpha-glucanotransferase</fullName>
        <ecNumber evidence="6">2.4.1.25</ecNumber>
    </submittedName>
</protein>
<comment type="similarity">
    <text evidence="1">Belongs to the glycosyl hydrolase 57 family.</text>
</comment>
<feature type="domain" description="Glycoside hydrolase family 57 N-terminal" evidence="3">
    <location>
        <begin position="20"/>
        <end position="251"/>
    </location>
</feature>
<dbReference type="GO" id="GO:0030246">
    <property type="term" value="F:carbohydrate binding"/>
    <property type="evidence" value="ECO:0007669"/>
    <property type="project" value="InterPro"/>
</dbReference>
<evidence type="ECO:0000259" key="4">
    <source>
        <dbReference type="Pfam" id="PF09094"/>
    </source>
</evidence>
<dbReference type="InterPro" id="IPR014718">
    <property type="entry name" value="GH-type_carb-bd"/>
</dbReference>
<feature type="domain" description="Alpha-amylase/4-alpha-glucanotransferase central" evidence="4">
    <location>
        <begin position="303"/>
        <end position="373"/>
    </location>
</feature>
<dbReference type="InterPro" id="IPR052046">
    <property type="entry name" value="GH57_Enzymes"/>
</dbReference>
<dbReference type="GO" id="GO:0004134">
    <property type="term" value="F:4-alpha-glucanotransferase activity"/>
    <property type="evidence" value="ECO:0007669"/>
    <property type="project" value="UniProtKB-EC"/>
</dbReference>
<dbReference type="Pfam" id="PF03065">
    <property type="entry name" value="Glyco_hydro_57"/>
    <property type="match status" value="1"/>
</dbReference>
<evidence type="ECO:0000313" key="7">
    <source>
        <dbReference type="Proteomes" id="UP000006362"/>
    </source>
</evidence>
<dbReference type="CDD" id="cd10793">
    <property type="entry name" value="GH57N_TLGT_like"/>
    <property type="match status" value="1"/>
</dbReference>
<keyword evidence="6" id="KW-0808">Transferase</keyword>
<reference evidence="6" key="1">
    <citation type="submission" date="2011-01" db="EMBL/GenBank/DDBJ databases">
        <title>Complete sequence of chromosome of Thermovibrio ammonificans HB-1.</title>
        <authorList>
            <consortium name="US DOE Joint Genome Institute"/>
            <person name="Lucas S."/>
            <person name="Copeland A."/>
            <person name="Lapidus A."/>
            <person name="Cheng J.-F."/>
            <person name="Goodwin L."/>
            <person name="Pitluck S."/>
            <person name="Davenport K."/>
            <person name="Detter J.C."/>
            <person name="Han C."/>
            <person name="Tapia R."/>
            <person name="Land M."/>
            <person name="Hauser L."/>
            <person name="Kyrpides N."/>
            <person name="Ivanova N."/>
            <person name="Ovchinnikova G."/>
            <person name="Vetriani C."/>
            <person name="Woyke T."/>
        </authorList>
    </citation>
    <scope>NUCLEOTIDE SEQUENCE [LARGE SCALE GENOMIC DNA]</scope>
    <source>
        <strain evidence="6">HB-1</strain>
    </source>
</reference>
<keyword evidence="2" id="KW-0119">Carbohydrate metabolism</keyword>
<dbReference type="KEGG" id="tam:Theam_0978"/>
<dbReference type="Pfam" id="PF09095">
    <property type="entry name" value="AmyA-gluTrfs_C"/>
    <property type="match status" value="1"/>
</dbReference>
<dbReference type="Gene3D" id="3.20.110.20">
    <property type="match status" value="1"/>
</dbReference>
<dbReference type="SUPFAM" id="SSF74650">
    <property type="entry name" value="Galactose mutarotase-like"/>
    <property type="match status" value="1"/>
</dbReference>
<accession>E8T250</accession>
<name>E8T250_THEA1</name>